<proteinExistence type="inferred from homology"/>
<dbReference type="InterPro" id="IPR013783">
    <property type="entry name" value="Ig-like_fold"/>
</dbReference>
<dbReference type="GO" id="GO:0004930">
    <property type="term" value="F:G protein-coupled receptor activity"/>
    <property type="evidence" value="ECO:0007669"/>
    <property type="project" value="InterPro"/>
</dbReference>
<sequence>VVILDLPLPEYTFDIEVSLQDSSYLEPIKDYFKNIDLPINISSVQTTVSNISITTVCLPSGESSSCCFCENGYAWPSTVCSDVMPCPSLSLEPALPCGYMQKMPFYGPYCEPQTEESCGMGGPIVMNMSVRLDSDFQDDLKDSSSLLYQKYKVDLEKAFNASYRCLPGFVSATVTGFSPGSVFVNFEVRTGAASFTQVGDSSRAVPQFLDSSYQLNQFTFTRVITDQTNFTVKPSNIFEGDTVRLTCEINSTFANATWYHFDQIISAGPRYSIETLLASRRSILKITNVTTKDSGSYSCVFIMSSLYYTEIHNATETISVFPLHVTPNFEDIDVTCNSPEVQAKGLQLSCCIDRHLTSLKVSWKVNGTINITGTTILSGNCTGYQLNITESQCPPEKSGAVTTYTCEMETGHGARRARSIGVTYLRKAHVTISSSTNSTVSEGYGFNVTCKSDVSNYDSISWKIQSINDTKTVDCDMCIKNSKFPAMSVLTVKSASQDWRGTYICTFSQKNLDSSANMTIEVISLPLKQNILIDPISTSIQCQVPHALKCCISERTVRDYRVTFVVQQNEFQVEKKKKDNLLCYMYNHTEKECNKEKKFVAYCKFINRIGQGVDSEQITLHLIPGKEKSKKISCSDSLGIGTERAMLIKPCCDVKNQEGFTRGKKTYQCINSSWNEIRNDCLSGPINDLLSSAESLVSSPEAKAQLPSYLAQLKEKTKNELTTISNSSANLGAIITILDMVSSIPAKAEEFTMQNFLSTVDLLVDNFTTKAWKDLEKNNGTGQSSLLLQSVENFSLRLQPVNNTIPSVSANTIQLQGVVVKENNNTDYNKNFHSTENLTVNVLISGTEIQTLTQNSTIISVMYSKLGDILPQNTSERVNGLLITTTLSSNRSQKFDVNMTFAKKDLSLKMPKCVFWNFTLNSSRGDWDNHGCITIDSGYDVICSCNHLTSFSILMSPDSSSELNFEKYISYVGLAISIVSLVVCIIIESLVWKYVTNNTTSYMRHVCILNIATSLLIADVWFIVTASITDQNQQMSRDICIMATFFIHFFYLCVFFWMLSLGLILFYRLVFILHNTSKTAQKAVAFCLGYVCPFVIAVTTIAVTLPKNSYTREHYCWLNWKDSKALLAFVIPALIIVATNLFIAAVVIIKILRPTIGDRSSGQERKSLFQIGKSVAILTPLLGLTWGFGLATIIKKSHPAFHILFSLLNAFQGLFILVFGTLWDKKIQEALLKRNSSSKWSSQQSKSSSLILVTPMLAMSYPFSRTFNNLCGKTGKYRVSSSEPSTSSTENTSKAYSLLN</sequence>
<dbReference type="Pfam" id="PF00002">
    <property type="entry name" value="7tm_2"/>
    <property type="match status" value="1"/>
</dbReference>
<evidence type="ECO:0000256" key="2">
    <source>
        <dbReference type="ARBA" id="ARBA00007343"/>
    </source>
</evidence>
<feature type="non-terminal residue" evidence="16">
    <location>
        <position position="1"/>
    </location>
</feature>
<dbReference type="Pfam" id="PF13927">
    <property type="entry name" value="Ig_3"/>
    <property type="match status" value="1"/>
</dbReference>
<dbReference type="InterPro" id="IPR003598">
    <property type="entry name" value="Ig_sub2"/>
</dbReference>
<dbReference type="InterPro" id="IPR046338">
    <property type="entry name" value="GAIN_dom_sf"/>
</dbReference>
<dbReference type="Pfam" id="PF24528">
    <property type="entry name" value="Ig_ADGRF3"/>
    <property type="match status" value="1"/>
</dbReference>
<feature type="domain" description="Ig-like" evidence="15">
    <location>
        <begin position="206"/>
        <end position="319"/>
    </location>
</feature>
<evidence type="ECO:0000256" key="4">
    <source>
        <dbReference type="ARBA" id="ARBA00022692"/>
    </source>
</evidence>
<keyword evidence="6 11" id="KW-1133">Transmembrane helix</keyword>
<gene>
    <name evidence="16" type="primary">Adgrf5</name>
    <name evidence="16" type="ORF">PRUHIM_R02705</name>
</gene>
<dbReference type="InterPro" id="IPR032471">
    <property type="entry name" value="AGRL2-4_GAIN_subdom_A"/>
</dbReference>
<dbReference type="InterPro" id="IPR007110">
    <property type="entry name" value="Ig-like_dom"/>
</dbReference>
<feature type="domain" description="G-protein coupled receptors family 2 profile 2" evidence="14">
    <location>
        <begin position="966"/>
        <end position="1224"/>
    </location>
</feature>
<dbReference type="GO" id="GO:0007166">
    <property type="term" value="P:cell surface receptor signaling pathway"/>
    <property type="evidence" value="ECO:0007669"/>
    <property type="project" value="InterPro"/>
</dbReference>
<dbReference type="InterPro" id="IPR008078">
    <property type="entry name" value="GPCR_2_Ig-hepta-like_rcpt"/>
</dbReference>
<dbReference type="PROSITE" id="PS50221">
    <property type="entry name" value="GAIN_B"/>
    <property type="match status" value="1"/>
</dbReference>
<dbReference type="InterPro" id="IPR036364">
    <property type="entry name" value="SEA_dom_sf"/>
</dbReference>
<dbReference type="Pfam" id="PF16489">
    <property type="entry name" value="GAIN"/>
    <property type="match status" value="1"/>
</dbReference>
<evidence type="ECO:0000256" key="5">
    <source>
        <dbReference type="ARBA" id="ARBA00022729"/>
    </source>
</evidence>
<keyword evidence="7 11" id="KW-0472">Membrane</keyword>
<keyword evidence="8" id="KW-1015">Disulfide bond</keyword>
<dbReference type="PANTHER" id="PTHR45813">
    <property type="entry name" value="IG-LIKE DOMAIN-CONTAINING PROTEIN"/>
    <property type="match status" value="1"/>
</dbReference>
<protein>
    <submittedName>
        <fullName evidence="16">AGRF5 protein</fullName>
    </submittedName>
</protein>
<accession>A0A7K5R039</accession>
<dbReference type="GO" id="GO:0007189">
    <property type="term" value="P:adenylate cyclase-activating G protein-coupled receptor signaling pathway"/>
    <property type="evidence" value="ECO:0007669"/>
    <property type="project" value="TreeGrafter"/>
</dbReference>
<dbReference type="PROSITE" id="PS50261">
    <property type="entry name" value="G_PROTEIN_RECEP_F2_4"/>
    <property type="match status" value="1"/>
</dbReference>
<keyword evidence="17" id="KW-1185">Reference proteome</keyword>
<evidence type="ECO:0000256" key="8">
    <source>
        <dbReference type="ARBA" id="ARBA00023157"/>
    </source>
</evidence>
<feature type="transmembrane region" description="Helical" evidence="11">
    <location>
        <begin position="1174"/>
        <end position="1194"/>
    </location>
</feature>
<dbReference type="GO" id="GO:0045444">
    <property type="term" value="P:fat cell differentiation"/>
    <property type="evidence" value="ECO:0007669"/>
    <property type="project" value="TreeGrafter"/>
</dbReference>
<feature type="transmembrane region" description="Helical" evidence="11">
    <location>
        <begin position="1007"/>
        <end position="1029"/>
    </location>
</feature>
<feature type="domain" description="SEA" evidence="12">
    <location>
        <begin position="120"/>
        <end position="244"/>
    </location>
</feature>
<dbReference type="SMART" id="SM00408">
    <property type="entry name" value="IGc2"/>
    <property type="match status" value="1"/>
</dbReference>
<feature type="transmembrane region" description="Helical" evidence="11">
    <location>
        <begin position="968"/>
        <end position="995"/>
    </location>
</feature>
<dbReference type="Pfam" id="PF01390">
    <property type="entry name" value="SEA"/>
    <property type="match status" value="1"/>
</dbReference>
<dbReference type="Gene3D" id="2.60.40.10">
    <property type="entry name" value="Immunoglobulins"/>
    <property type="match status" value="2"/>
</dbReference>
<feature type="region of interest" description="Disordered" evidence="10">
    <location>
        <begin position="1277"/>
        <end position="1300"/>
    </location>
</feature>
<dbReference type="Pfam" id="PF25387">
    <property type="entry name" value="ADGRF3_N"/>
    <property type="match status" value="1"/>
</dbReference>
<evidence type="ECO:0000256" key="1">
    <source>
        <dbReference type="ARBA" id="ARBA00004651"/>
    </source>
</evidence>
<evidence type="ECO:0000256" key="6">
    <source>
        <dbReference type="ARBA" id="ARBA00022989"/>
    </source>
</evidence>
<dbReference type="InterPro" id="IPR036179">
    <property type="entry name" value="Ig-like_dom_sf"/>
</dbReference>
<evidence type="ECO:0000259" key="13">
    <source>
        <dbReference type="PROSITE" id="PS50221"/>
    </source>
</evidence>
<evidence type="ECO:0000259" key="15">
    <source>
        <dbReference type="PROSITE" id="PS50835"/>
    </source>
</evidence>
<dbReference type="PRINTS" id="PR00249">
    <property type="entry name" value="GPCRSECRETIN"/>
</dbReference>
<evidence type="ECO:0000259" key="14">
    <source>
        <dbReference type="PROSITE" id="PS50261"/>
    </source>
</evidence>
<dbReference type="PROSITE" id="PS50024">
    <property type="entry name" value="SEA"/>
    <property type="match status" value="1"/>
</dbReference>
<dbReference type="GO" id="GO:0031410">
    <property type="term" value="C:cytoplasmic vesicle"/>
    <property type="evidence" value="ECO:0007669"/>
    <property type="project" value="TreeGrafter"/>
</dbReference>
<dbReference type="GO" id="GO:0006112">
    <property type="term" value="P:energy reserve metabolic process"/>
    <property type="evidence" value="ECO:0007669"/>
    <property type="project" value="TreeGrafter"/>
</dbReference>
<dbReference type="Pfam" id="PF01825">
    <property type="entry name" value="GPS"/>
    <property type="match status" value="1"/>
</dbReference>
<comment type="subcellular location">
    <subcellularLocation>
        <location evidence="1">Cell membrane</location>
        <topology evidence="1">Multi-pass membrane protein</topology>
    </subcellularLocation>
</comment>
<feature type="domain" description="Ig-like" evidence="15">
    <location>
        <begin position="428"/>
        <end position="521"/>
    </location>
</feature>
<reference evidence="16 17" key="1">
    <citation type="submission" date="2019-09" db="EMBL/GenBank/DDBJ databases">
        <title>Bird 10,000 Genomes (B10K) Project - Family phase.</title>
        <authorList>
            <person name="Zhang G."/>
        </authorList>
    </citation>
    <scope>NUCLEOTIDE SEQUENCE [LARGE SCALE GENOMIC DNA]</scope>
    <source>
        <strain evidence="16">B10K-DU-013-18</strain>
        <tissue evidence="16">Muscle</tissue>
    </source>
</reference>
<feature type="non-terminal residue" evidence="16">
    <location>
        <position position="1300"/>
    </location>
</feature>
<dbReference type="FunFam" id="1.20.1070.10:FF:000058">
    <property type="entry name" value="Adhesion G protein-coupled receptor F5"/>
    <property type="match status" value="1"/>
</dbReference>
<dbReference type="SMART" id="SM00409">
    <property type="entry name" value="IG"/>
    <property type="match status" value="2"/>
</dbReference>
<dbReference type="GO" id="GO:0019216">
    <property type="term" value="P:regulation of lipid metabolic process"/>
    <property type="evidence" value="ECO:0007669"/>
    <property type="project" value="TreeGrafter"/>
</dbReference>
<dbReference type="InterPro" id="IPR056274">
    <property type="entry name" value="Ig_ADGRF3"/>
</dbReference>
<evidence type="ECO:0000313" key="17">
    <source>
        <dbReference type="Proteomes" id="UP000566454"/>
    </source>
</evidence>
<dbReference type="Gene3D" id="2.60.220.50">
    <property type="match status" value="1"/>
</dbReference>
<feature type="compositionally biased region" description="Low complexity" evidence="10">
    <location>
        <begin position="1280"/>
        <end position="1293"/>
    </location>
</feature>
<organism evidence="16 17">
    <name type="scientific">Prunella himalayana</name>
    <dbReference type="NCBI Taxonomy" id="670356"/>
    <lineage>
        <taxon>Eukaryota</taxon>
        <taxon>Metazoa</taxon>
        <taxon>Chordata</taxon>
        <taxon>Craniata</taxon>
        <taxon>Vertebrata</taxon>
        <taxon>Euteleostomi</taxon>
        <taxon>Archelosauria</taxon>
        <taxon>Archosauria</taxon>
        <taxon>Dinosauria</taxon>
        <taxon>Saurischia</taxon>
        <taxon>Theropoda</taxon>
        <taxon>Coelurosauria</taxon>
        <taxon>Aves</taxon>
        <taxon>Neognathae</taxon>
        <taxon>Neoaves</taxon>
        <taxon>Telluraves</taxon>
        <taxon>Australaves</taxon>
        <taxon>Passeriformes</taxon>
        <taxon>Passeroidea</taxon>
        <taxon>Prunellidae</taxon>
        <taxon>Prunella</taxon>
    </lineage>
</organism>
<evidence type="ECO:0000259" key="12">
    <source>
        <dbReference type="PROSITE" id="PS50024"/>
    </source>
</evidence>
<evidence type="ECO:0000256" key="7">
    <source>
        <dbReference type="ARBA" id="ARBA00023136"/>
    </source>
</evidence>
<evidence type="ECO:0000256" key="11">
    <source>
        <dbReference type="SAM" id="Phobius"/>
    </source>
</evidence>
<dbReference type="Gene3D" id="1.20.1070.10">
    <property type="entry name" value="Rhodopsin 7-helix transmembrane proteins"/>
    <property type="match status" value="1"/>
</dbReference>
<keyword evidence="3" id="KW-1003">Cell membrane</keyword>
<dbReference type="EMBL" id="VYZK01000446">
    <property type="protein sequence ID" value="NWT73079.1"/>
    <property type="molecule type" value="Genomic_DNA"/>
</dbReference>
<feature type="transmembrane region" description="Helical" evidence="11">
    <location>
        <begin position="1049"/>
        <end position="1071"/>
    </location>
</feature>
<dbReference type="OrthoDB" id="10040049at2759"/>
<dbReference type="InterPro" id="IPR000203">
    <property type="entry name" value="GPS"/>
</dbReference>
<comment type="similarity">
    <text evidence="2">Belongs to the G-protein coupled receptor 2 family. Adhesion G-protein coupled receptor (ADGR) subfamily.</text>
</comment>
<dbReference type="InterPro" id="IPR017981">
    <property type="entry name" value="GPCR_2-like_7TM"/>
</dbReference>
<dbReference type="PANTHER" id="PTHR45813:SF4">
    <property type="entry name" value="ADHESION G PROTEIN-COUPLED RECEPTOR F5"/>
    <property type="match status" value="1"/>
</dbReference>
<feature type="domain" description="GAIN-B" evidence="13">
    <location>
        <begin position="804"/>
        <end position="961"/>
    </location>
</feature>
<name>A0A7K5R039_9PASE</name>
<dbReference type="InterPro" id="IPR000082">
    <property type="entry name" value="SEA_dom"/>
</dbReference>
<evidence type="ECO:0000256" key="10">
    <source>
        <dbReference type="SAM" id="MobiDB-lite"/>
    </source>
</evidence>
<evidence type="ECO:0000256" key="3">
    <source>
        <dbReference type="ARBA" id="ARBA00022475"/>
    </source>
</evidence>
<dbReference type="InterPro" id="IPR000832">
    <property type="entry name" value="GPCR_2_secretin-like"/>
</dbReference>
<evidence type="ECO:0000313" key="16">
    <source>
        <dbReference type="EMBL" id="NWT73079.1"/>
    </source>
</evidence>
<keyword evidence="4 11" id="KW-0812">Transmembrane</keyword>
<dbReference type="SMART" id="SM00303">
    <property type="entry name" value="GPS"/>
    <property type="match status" value="1"/>
</dbReference>
<feature type="transmembrane region" description="Helical" evidence="11">
    <location>
        <begin position="1200"/>
        <end position="1223"/>
    </location>
</feature>
<dbReference type="Proteomes" id="UP000566454">
    <property type="component" value="Unassembled WGS sequence"/>
</dbReference>
<keyword evidence="5" id="KW-0732">Signal</keyword>
<dbReference type="InterPro" id="IPR051587">
    <property type="entry name" value="Adhesion_GPCR"/>
</dbReference>
<dbReference type="SUPFAM" id="SSF82671">
    <property type="entry name" value="SEA domain"/>
    <property type="match status" value="1"/>
</dbReference>
<dbReference type="SUPFAM" id="SSF48726">
    <property type="entry name" value="Immunoglobulin"/>
    <property type="match status" value="2"/>
</dbReference>
<keyword evidence="9" id="KW-0325">Glycoprotein</keyword>
<feature type="domain" description="Ig-like" evidence="15">
    <location>
        <begin position="327"/>
        <end position="423"/>
    </location>
</feature>
<feature type="transmembrane region" description="Helical" evidence="11">
    <location>
        <begin position="1083"/>
        <end position="1105"/>
    </location>
</feature>
<dbReference type="PRINTS" id="PR01695">
    <property type="entry name" value="IGHEPTARCPTR"/>
</dbReference>
<dbReference type="InterPro" id="IPR003599">
    <property type="entry name" value="Ig_sub"/>
</dbReference>
<evidence type="ECO:0000256" key="9">
    <source>
        <dbReference type="ARBA" id="ARBA00023180"/>
    </source>
</evidence>
<dbReference type="InterPro" id="IPR057400">
    <property type="entry name" value="ADGRF3/5_N"/>
</dbReference>
<dbReference type="InterPro" id="IPR057244">
    <property type="entry name" value="GAIN_B"/>
</dbReference>
<dbReference type="GO" id="GO:0005886">
    <property type="term" value="C:plasma membrane"/>
    <property type="evidence" value="ECO:0007669"/>
    <property type="project" value="UniProtKB-SubCell"/>
</dbReference>
<feature type="transmembrane region" description="Helical" evidence="11">
    <location>
        <begin position="1125"/>
        <end position="1153"/>
    </location>
</feature>
<dbReference type="PROSITE" id="PS50835">
    <property type="entry name" value="IG_LIKE"/>
    <property type="match status" value="3"/>
</dbReference>
<comment type="caution">
    <text evidence="16">The sequence shown here is derived from an EMBL/GenBank/DDBJ whole genome shotgun (WGS) entry which is preliminary data.</text>
</comment>